<feature type="transmembrane region" description="Helical" evidence="5">
    <location>
        <begin position="101"/>
        <end position="125"/>
    </location>
</feature>
<keyword evidence="2 5" id="KW-0812">Transmembrane</keyword>
<dbReference type="Pfam" id="PF13903">
    <property type="entry name" value="Claudin_2"/>
    <property type="match status" value="1"/>
</dbReference>
<feature type="transmembrane region" description="Helical" evidence="5">
    <location>
        <begin position="12"/>
        <end position="35"/>
    </location>
</feature>
<evidence type="ECO:0000313" key="6">
    <source>
        <dbReference type="Proteomes" id="UP000694865"/>
    </source>
</evidence>
<dbReference type="InterPro" id="IPR004031">
    <property type="entry name" value="PMP22/EMP/MP20/Claudin"/>
</dbReference>
<evidence type="ECO:0000256" key="1">
    <source>
        <dbReference type="ARBA" id="ARBA00004141"/>
    </source>
</evidence>
<dbReference type="RefSeq" id="XP_002732261.1">
    <property type="nucleotide sequence ID" value="XM_002732215.1"/>
</dbReference>
<gene>
    <name evidence="7" type="primary">LOC100366590</name>
</gene>
<evidence type="ECO:0000256" key="2">
    <source>
        <dbReference type="ARBA" id="ARBA00022692"/>
    </source>
</evidence>
<name>A0ABM0GL22_SACKO</name>
<proteinExistence type="predicted"/>
<accession>A0ABM0GL22</accession>
<keyword evidence="3 5" id="KW-1133">Transmembrane helix</keyword>
<keyword evidence="6" id="KW-1185">Reference proteome</keyword>
<evidence type="ECO:0000256" key="4">
    <source>
        <dbReference type="ARBA" id="ARBA00023136"/>
    </source>
</evidence>
<keyword evidence="4 5" id="KW-0472">Membrane</keyword>
<reference evidence="7" key="1">
    <citation type="submission" date="2025-08" db="UniProtKB">
        <authorList>
            <consortium name="RefSeq"/>
        </authorList>
    </citation>
    <scope>IDENTIFICATION</scope>
    <source>
        <tissue evidence="7">Testes</tissue>
    </source>
</reference>
<dbReference type="PANTHER" id="PTHR20516">
    <property type="entry name" value="TRANSMEMBRANE PROTEIN 114/235 FAMILY MEMBER"/>
    <property type="match status" value="1"/>
</dbReference>
<dbReference type="InterPro" id="IPR039951">
    <property type="entry name" value="TMEM114/TMEM235"/>
</dbReference>
<dbReference type="Proteomes" id="UP000694865">
    <property type="component" value="Unplaced"/>
</dbReference>
<feature type="transmembrane region" description="Helical" evidence="5">
    <location>
        <begin position="146"/>
        <end position="168"/>
    </location>
</feature>
<protein>
    <submittedName>
        <fullName evidence="7">Transmembrane protein 114-like</fullName>
    </submittedName>
</protein>
<sequence length="248" mass="27632">MAACLGKSSTMAAAFITGVLSLILHSIAMGTDFWVSSTYSLSKNRDEFNTTEVGDIAEVLQNAGLWRECISQTNLTFDDSIHFICRNNNFTVAGETGYDQVVYYTALAAATCACLCLILQVFGALSGVQAAWQIKSSLFTDCGLMFLFAAICDTLTVSLYLVSKLYFVNERPTSLVKFPDGFEKTVNFSWSFYCCFLGFVCCSFSGTVYLLIARYWRKQEIYHPPDDIAREKKVSVSYRKSIISIPKL</sequence>
<evidence type="ECO:0000313" key="7">
    <source>
        <dbReference type="RefSeq" id="XP_002732261.1"/>
    </source>
</evidence>
<dbReference type="GeneID" id="100366590"/>
<evidence type="ECO:0000256" key="5">
    <source>
        <dbReference type="SAM" id="Phobius"/>
    </source>
</evidence>
<evidence type="ECO:0000256" key="3">
    <source>
        <dbReference type="ARBA" id="ARBA00022989"/>
    </source>
</evidence>
<organism evidence="6 7">
    <name type="scientific">Saccoglossus kowalevskii</name>
    <name type="common">Acorn worm</name>
    <dbReference type="NCBI Taxonomy" id="10224"/>
    <lineage>
        <taxon>Eukaryota</taxon>
        <taxon>Metazoa</taxon>
        <taxon>Hemichordata</taxon>
        <taxon>Enteropneusta</taxon>
        <taxon>Harrimaniidae</taxon>
        <taxon>Saccoglossus</taxon>
    </lineage>
</organism>
<dbReference type="Gene3D" id="1.20.140.150">
    <property type="match status" value="1"/>
</dbReference>
<feature type="transmembrane region" description="Helical" evidence="5">
    <location>
        <begin position="188"/>
        <end position="212"/>
    </location>
</feature>
<comment type="subcellular location">
    <subcellularLocation>
        <location evidence="1">Membrane</location>
        <topology evidence="1">Multi-pass membrane protein</topology>
    </subcellularLocation>
</comment>